<dbReference type="InterPro" id="IPR046914">
    <property type="entry name" value="ABC-3C_CTD6"/>
</dbReference>
<organism evidence="2 3">
    <name type="scientific">Pseudoalteromonas luteoviolacea NCIMB 1942</name>
    <dbReference type="NCBI Taxonomy" id="1365253"/>
    <lineage>
        <taxon>Bacteria</taxon>
        <taxon>Pseudomonadati</taxon>
        <taxon>Pseudomonadota</taxon>
        <taxon>Gammaproteobacteria</taxon>
        <taxon>Alteromonadales</taxon>
        <taxon>Pseudoalteromonadaceae</taxon>
        <taxon>Pseudoalteromonas</taxon>
    </lineage>
</organism>
<dbReference type="OrthoDB" id="3242664at2"/>
<sequence length="338" mass="39454">MNSFDYERHVLALDNIQLEQLVRKWVDCQIEREYVSAMRYGGAGDLGRDVVGFYSFERHEGRWDNYQCKQYVRSLPTDQGMLELGKILYFAHMGKFTLPENYFFVAPKGINKNLKSWIQNPSQLKAQLITTWDMYCKSNIIKNDNVPLTSDLEVLINSYDFSKVQIIDLDKILLDQSFKHILVDEFGGELPSAPTCTVPSKVHENEFVYVSQILGVYSDYDKRTYASSSDLSGHTDFEEDFMEQRERFYSAEAFRAFYRDNTVNDVLLQFENEVFKGIRPMFRIRNTGAFERMCNVLVEAGKLQPSGKLAIHGKIDVKQGYCHQFVNEKRLKWRFTDE</sequence>
<feature type="domain" description="ABC-three component systems C-terminal" evidence="1">
    <location>
        <begin position="206"/>
        <end position="333"/>
    </location>
</feature>
<dbReference type="AlphaFoldDB" id="A0A167BMI6"/>
<dbReference type="EMBL" id="AUXT01000164">
    <property type="protein sequence ID" value="KZN46702.1"/>
    <property type="molecule type" value="Genomic_DNA"/>
</dbReference>
<accession>A0A167BMI6</accession>
<dbReference type="Pfam" id="PF20282">
    <property type="entry name" value="CTD6"/>
    <property type="match status" value="1"/>
</dbReference>
<gene>
    <name evidence="2" type="ORF">N482_11540</name>
</gene>
<proteinExistence type="predicted"/>
<name>A0A167BMI6_9GAMM</name>
<comment type="caution">
    <text evidence="2">The sequence shown here is derived from an EMBL/GenBank/DDBJ whole genome shotgun (WGS) entry which is preliminary data.</text>
</comment>
<evidence type="ECO:0000313" key="2">
    <source>
        <dbReference type="EMBL" id="KZN46702.1"/>
    </source>
</evidence>
<dbReference type="RefSeq" id="WP_063377409.1">
    <property type="nucleotide sequence ID" value="NZ_AUXT01000164.1"/>
</dbReference>
<protein>
    <recommendedName>
        <fullName evidence="1">ABC-three component systems C-terminal domain-containing protein</fullName>
    </recommendedName>
</protein>
<reference evidence="2 3" key="1">
    <citation type="submission" date="2013-07" db="EMBL/GenBank/DDBJ databases">
        <title>Comparative Genomic and Metabolomic Analysis of Twelve Strains of Pseudoalteromonas luteoviolacea.</title>
        <authorList>
            <person name="Vynne N.G."/>
            <person name="Mansson M."/>
            <person name="Gram L."/>
        </authorList>
    </citation>
    <scope>NUCLEOTIDE SEQUENCE [LARGE SCALE GENOMIC DNA]</scope>
    <source>
        <strain evidence="2 3">NCIMB 1942</strain>
    </source>
</reference>
<evidence type="ECO:0000259" key="1">
    <source>
        <dbReference type="Pfam" id="PF20282"/>
    </source>
</evidence>
<dbReference type="Proteomes" id="UP000076587">
    <property type="component" value="Unassembled WGS sequence"/>
</dbReference>
<evidence type="ECO:0000313" key="3">
    <source>
        <dbReference type="Proteomes" id="UP000076587"/>
    </source>
</evidence>
<dbReference type="PATRIC" id="fig|1365253.3.peg.2824"/>